<evidence type="ECO:0000313" key="4">
    <source>
        <dbReference type="EMBL" id="KAF5196320.1"/>
    </source>
</evidence>
<evidence type="ECO:0000256" key="1">
    <source>
        <dbReference type="ARBA" id="ARBA00004123"/>
    </source>
</evidence>
<feature type="region of interest" description="Disordered" evidence="3">
    <location>
        <begin position="247"/>
        <end position="270"/>
    </location>
</feature>
<keyword evidence="5" id="KW-1185">Reference proteome</keyword>
<organism evidence="4 5">
    <name type="scientific">Thalictrum thalictroides</name>
    <name type="common">Rue-anemone</name>
    <name type="synonym">Anemone thalictroides</name>
    <dbReference type="NCBI Taxonomy" id="46969"/>
    <lineage>
        <taxon>Eukaryota</taxon>
        <taxon>Viridiplantae</taxon>
        <taxon>Streptophyta</taxon>
        <taxon>Embryophyta</taxon>
        <taxon>Tracheophyta</taxon>
        <taxon>Spermatophyta</taxon>
        <taxon>Magnoliopsida</taxon>
        <taxon>Ranunculales</taxon>
        <taxon>Ranunculaceae</taxon>
        <taxon>Thalictroideae</taxon>
        <taxon>Thalictrum</taxon>
    </lineage>
</organism>
<evidence type="ECO:0000256" key="2">
    <source>
        <dbReference type="ARBA" id="ARBA00023242"/>
    </source>
</evidence>
<comment type="subcellular location">
    <subcellularLocation>
        <location evidence="1">Nucleus</location>
    </subcellularLocation>
</comment>
<gene>
    <name evidence="4" type="ORF">FRX31_014094</name>
</gene>
<accession>A0A7J6WI88</accession>
<dbReference type="AlphaFoldDB" id="A0A7J6WI88"/>
<protein>
    <submittedName>
        <fullName evidence="4">Uncharacterized protein</fullName>
    </submittedName>
</protein>
<reference evidence="4 5" key="1">
    <citation type="submission" date="2020-06" db="EMBL/GenBank/DDBJ databases">
        <title>Transcriptomic and genomic resources for Thalictrum thalictroides and T. hernandezii: Facilitating candidate gene discovery in an emerging model plant lineage.</title>
        <authorList>
            <person name="Arias T."/>
            <person name="Riano-Pachon D.M."/>
            <person name="Di Stilio V.S."/>
        </authorList>
    </citation>
    <scope>NUCLEOTIDE SEQUENCE [LARGE SCALE GENOMIC DNA]</scope>
    <source>
        <strain evidence="5">cv. WT478/WT964</strain>
        <tissue evidence="4">Leaves</tissue>
    </source>
</reference>
<dbReference type="GO" id="GO:0045814">
    <property type="term" value="P:negative regulation of gene expression, epigenetic"/>
    <property type="evidence" value="ECO:0007669"/>
    <property type="project" value="TreeGrafter"/>
</dbReference>
<feature type="region of interest" description="Disordered" evidence="3">
    <location>
        <begin position="1"/>
        <end position="32"/>
    </location>
</feature>
<feature type="compositionally biased region" description="Polar residues" evidence="3">
    <location>
        <begin position="390"/>
        <end position="408"/>
    </location>
</feature>
<name>A0A7J6WI88_THATH</name>
<feature type="region of interest" description="Disordered" evidence="3">
    <location>
        <begin position="86"/>
        <end position="107"/>
    </location>
</feature>
<dbReference type="PANTHER" id="PTHR12628:SF13">
    <property type="entry name" value="HOMEOBOX PROTEIN HAT3.1"/>
    <property type="match status" value="1"/>
</dbReference>
<dbReference type="PANTHER" id="PTHR12628">
    <property type="entry name" value="POLYCOMB-LIKE TRANSCRIPTION FACTOR"/>
    <property type="match status" value="1"/>
</dbReference>
<dbReference type="Proteomes" id="UP000554482">
    <property type="component" value="Unassembled WGS sequence"/>
</dbReference>
<feature type="compositionally biased region" description="Basic and acidic residues" evidence="3">
    <location>
        <begin position="258"/>
        <end position="267"/>
    </location>
</feature>
<keyword evidence="2" id="KW-0539">Nucleus</keyword>
<dbReference type="EMBL" id="JABWDY010016152">
    <property type="protein sequence ID" value="KAF5196320.1"/>
    <property type="molecule type" value="Genomic_DNA"/>
</dbReference>
<dbReference type="GO" id="GO:0003682">
    <property type="term" value="F:chromatin binding"/>
    <property type="evidence" value="ECO:0007669"/>
    <property type="project" value="TreeGrafter"/>
</dbReference>
<feature type="compositionally biased region" description="Polar residues" evidence="3">
    <location>
        <begin position="247"/>
        <end position="257"/>
    </location>
</feature>
<evidence type="ECO:0000256" key="3">
    <source>
        <dbReference type="SAM" id="MobiDB-lite"/>
    </source>
</evidence>
<evidence type="ECO:0000313" key="5">
    <source>
        <dbReference type="Proteomes" id="UP000554482"/>
    </source>
</evidence>
<proteinExistence type="predicted"/>
<sequence>MDAASPAENCQIGSISPKEITTGEKNIPLPNEPLETMIRGSVAQNCPTAEGSVWEQNETGYNGLSSEPMDKSDLEEKCHKTENSISKENTLGGKPEHNADCVSSEPRCKSDAEEKGHITGNSISIENAVGGKREHEAELVLGEPMEIENAGFNNADSSQMRGSCHDELCSERIQGEQMDTGIKGSDFVDVRLSSIPLMCETQNFNELGHTEHTVLSESKESTLGGKSDGDYELLLGESMQTTNAESSAHNSHMSGTCHNEHCSEHAPGEPLKTRTVGSYLTDPGSVNTPLMCETQNSNGLGHTQTTVSSTSKESTLGGYFVKNEKPERDSELVTGEPMDIGNAGCSTYNSQTMGTLQNELGSVYLQGEPMETKMVGSDAIDVRLSNTPLINETQNSTGHGHTDTTVSSRPRKRKSAMESSLKTPRVLRPRVNGLCKPPEQSGSSANVSAEREKRRKKRKRTRELLDNEYSKTRKRLRYLLTRMGYEHNFIDAYSGEGWKGQRLAILFEHHTNGQLFLLEFYINCSFDMFW</sequence>
<comment type="caution">
    <text evidence="4">The sequence shown here is derived from an EMBL/GenBank/DDBJ whole genome shotgun (WGS) entry which is preliminary data.</text>
</comment>
<feature type="region of interest" description="Disordered" evidence="3">
    <location>
        <begin position="390"/>
        <end position="463"/>
    </location>
</feature>
<dbReference type="GO" id="GO:0003677">
    <property type="term" value="F:DNA binding"/>
    <property type="evidence" value="ECO:0007669"/>
    <property type="project" value="TreeGrafter"/>
</dbReference>
<dbReference type="GO" id="GO:0005634">
    <property type="term" value="C:nucleus"/>
    <property type="evidence" value="ECO:0007669"/>
    <property type="project" value="UniProtKB-SubCell"/>
</dbReference>